<dbReference type="PROSITE" id="PS51352">
    <property type="entry name" value="THIOREDOXIN_2"/>
    <property type="match status" value="1"/>
</dbReference>
<dbReference type="InterPro" id="IPR013766">
    <property type="entry name" value="Thioredoxin_domain"/>
</dbReference>
<evidence type="ECO:0000256" key="4">
    <source>
        <dbReference type="ARBA" id="ARBA00022748"/>
    </source>
</evidence>
<keyword evidence="3 7" id="KW-0812">Transmembrane</keyword>
<comment type="caution">
    <text evidence="10">The sequence shown here is derived from an EMBL/GenBank/DDBJ whole genome shotgun (WGS) entry which is preliminary data.</text>
</comment>
<reference evidence="10 11" key="1">
    <citation type="submission" date="2019-05" db="EMBL/GenBank/DDBJ databases">
        <title>Genome sequences of Thalassotalea litorea 1K03283.</title>
        <authorList>
            <person name="Zhang D."/>
        </authorList>
    </citation>
    <scope>NUCLEOTIDE SEQUENCE [LARGE SCALE GENOMIC DNA]</scope>
    <source>
        <strain evidence="10 11">MCCC 1K03283</strain>
    </source>
</reference>
<dbReference type="OrthoDB" id="9811036at2"/>
<dbReference type="SUPFAM" id="SSF52833">
    <property type="entry name" value="Thioredoxin-like"/>
    <property type="match status" value="1"/>
</dbReference>
<dbReference type="InterPro" id="IPR028250">
    <property type="entry name" value="DsbDN"/>
</dbReference>
<dbReference type="Pfam" id="PF13899">
    <property type="entry name" value="Thioredoxin_7"/>
    <property type="match status" value="1"/>
</dbReference>
<feature type="transmembrane region" description="Helical" evidence="7">
    <location>
        <begin position="471"/>
        <end position="489"/>
    </location>
</feature>
<evidence type="ECO:0000259" key="9">
    <source>
        <dbReference type="PROSITE" id="PS51352"/>
    </source>
</evidence>
<keyword evidence="6 7" id="KW-0472">Membrane</keyword>
<dbReference type="GO" id="GO:0015035">
    <property type="term" value="F:protein-disulfide reductase activity"/>
    <property type="evidence" value="ECO:0007669"/>
    <property type="project" value="TreeGrafter"/>
</dbReference>
<gene>
    <name evidence="10" type="ORF">FE810_02805</name>
</gene>
<keyword evidence="4" id="KW-0201">Cytochrome c-type biogenesis</keyword>
<dbReference type="Pfam" id="PF11412">
    <property type="entry name" value="DsbD_N"/>
    <property type="match status" value="1"/>
</dbReference>
<feature type="chain" id="PRO_5024366582" description="Thioredoxin domain-containing protein" evidence="8">
    <location>
        <begin position="20"/>
        <end position="674"/>
    </location>
</feature>
<dbReference type="InterPro" id="IPR036249">
    <property type="entry name" value="Thioredoxin-like_sf"/>
</dbReference>
<evidence type="ECO:0000256" key="6">
    <source>
        <dbReference type="ARBA" id="ARBA00023136"/>
    </source>
</evidence>
<dbReference type="Gene3D" id="3.40.30.10">
    <property type="entry name" value="Glutaredoxin"/>
    <property type="match status" value="1"/>
</dbReference>
<evidence type="ECO:0000256" key="5">
    <source>
        <dbReference type="ARBA" id="ARBA00022989"/>
    </source>
</evidence>
<dbReference type="InterPro" id="IPR035671">
    <property type="entry name" value="DsbD_gamma"/>
</dbReference>
<keyword evidence="5 7" id="KW-1133">Transmembrane helix</keyword>
<dbReference type="Proteomes" id="UP000307790">
    <property type="component" value="Unassembled WGS sequence"/>
</dbReference>
<feature type="domain" description="Thioredoxin" evidence="9">
    <location>
        <begin position="538"/>
        <end position="669"/>
    </location>
</feature>
<feature type="transmembrane region" description="Helical" evidence="7">
    <location>
        <begin position="429"/>
        <end position="451"/>
    </location>
</feature>
<dbReference type="GO" id="GO:0005886">
    <property type="term" value="C:plasma membrane"/>
    <property type="evidence" value="ECO:0007669"/>
    <property type="project" value="UniProtKB-SubCell"/>
</dbReference>
<proteinExistence type="predicted"/>
<evidence type="ECO:0000256" key="1">
    <source>
        <dbReference type="ARBA" id="ARBA00004651"/>
    </source>
</evidence>
<evidence type="ECO:0000256" key="8">
    <source>
        <dbReference type="SAM" id="SignalP"/>
    </source>
</evidence>
<dbReference type="InterPro" id="IPR003834">
    <property type="entry name" value="Cyt_c_assmbl_TM_dom"/>
</dbReference>
<dbReference type="PANTHER" id="PTHR32234:SF3">
    <property type="entry name" value="SUPPRESSION OF COPPER SENSITIVITY PROTEIN"/>
    <property type="match status" value="1"/>
</dbReference>
<feature type="transmembrane region" description="Helical" evidence="7">
    <location>
        <begin position="318"/>
        <end position="337"/>
    </location>
</feature>
<dbReference type="GO" id="GO:0017004">
    <property type="term" value="P:cytochrome complex assembly"/>
    <property type="evidence" value="ECO:0007669"/>
    <property type="project" value="UniProtKB-KW"/>
</dbReference>
<feature type="signal peptide" evidence="8">
    <location>
        <begin position="1"/>
        <end position="19"/>
    </location>
</feature>
<dbReference type="PANTHER" id="PTHR32234">
    <property type="entry name" value="THIOL:DISULFIDE INTERCHANGE PROTEIN DSBD"/>
    <property type="match status" value="1"/>
</dbReference>
<evidence type="ECO:0000256" key="3">
    <source>
        <dbReference type="ARBA" id="ARBA00022692"/>
    </source>
</evidence>
<dbReference type="EMBL" id="VCBC01000003">
    <property type="protein sequence ID" value="TLU67229.1"/>
    <property type="molecule type" value="Genomic_DNA"/>
</dbReference>
<keyword evidence="8" id="KW-0732">Signal</keyword>
<feature type="transmembrane region" description="Helical" evidence="7">
    <location>
        <begin position="276"/>
        <end position="297"/>
    </location>
</feature>
<accession>A0A5R9IRI8</accession>
<comment type="subcellular location">
    <subcellularLocation>
        <location evidence="1">Cell membrane</location>
        <topology evidence="1">Multi-pass membrane protein</topology>
    </subcellularLocation>
</comment>
<dbReference type="Pfam" id="PF02683">
    <property type="entry name" value="DsbD_TM"/>
    <property type="match status" value="1"/>
</dbReference>
<evidence type="ECO:0000313" key="11">
    <source>
        <dbReference type="Proteomes" id="UP000307790"/>
    </source>
</evidence>
<evidence type="ECO:0000256" key="7">
    <source>
        <dbReference type="SAM" id="Phobius"/>
    </source>
</evidence>
<name>A0A5R9IRI8_9GAMM</name>
<dbReference type="GO" id="GO:0045454">
    <property type="term" value="P:cell redox homeostasis"/>
    <property type="evidence" value="ECO:0007669"/>
    <property type="project" value="TreeGrafter"/>
</dbReference>
<feature type="transmembrane region" description="Helical" evidence="7">
    <location>
        <begin position="495"/>
        <end position="516"/>
    </location>
</feature>
<keyword evidence="11" id="KW-1185">Reference proteome</keyword>
<evidence type="ECO:0000313" key="10">
    <source>
        <dbReference type="EMBL" id="TLU67229.1"/>
    </source>
</evidence>
<dbReference type="AlphaFoldDB" id="A0A5R9IRI8"/>
<protein>
    <recommendedName>
        <fullName evidence="9">Thioredoxin domain-containing protein</fullName>
    </recommendedName>
</protein>
<sequence>MRLAALLVFILSFIGVSNAFENTTATGPHIEVSLHSENQIWHPGSEQWIGILLAPEPEWHTYWQNPGDSGEAPSINWSSDANLGFGDIQWPIPKAIPVAHLVNYGYEGANLLMVPVQVPENLNQENITIEASLSWLVCKEDCIPGWADLKFTLPVSTQSQPSDSKRLFEEQRKTLPDAQLLNGKFEVTEQHITVEFEPPVSSNWTLFPLRSDVVQHNQPQQQVSDNKQVTSVIPVSDYFIANNDSLRFLISDGNTAYYLTANANAIGPVNSDDFNLWLLVAMAFVGGLILNIMPCVLPVLSFKALSLSDTHMSLTKKLGYLAGVLFSFNVFAAMIIAMKESGSAVGWGFHMQEPGVIVALSFLFVYITLSLLDIGPTGAKFSGIGQSLIKGDNFTSQFFTGVLAAVVASPCTAPFMAAALGIALLSDNFTAIVIFNALALGFALPMTLLMLSKFFRQWLPKPGEWMNQFKIFLTFPMLATVVWLVWVFLGQSNSSAQFALMIALLLFALLLWLASISKGIMQGLLQLSAVSFLVICVYLSTSVTPSASINDANQASYKQVYTTESLQSLRREDQVVLVNMTADWCITCKVNEQVAFADQEVQAALQSESVNYLVGDWTNKNGEILNFLQQYQRSGVPLYVIYAGDTYEKVLPQILTADMVIEAINQAKKEIDHG</sequence>
<feature type="transmembrane region" description="Helical" evidence="7">
    <location>
        <begin position="523"/>
        <end position="541"/>
    </location>
</feature>
<feature type="transmembrane region" description="Helical" evidence="7">
    <location>
        <begin position="398"/>
        <end position="423"/>
    </location>
</feature>
<dbReference type="CDD" id="cd02953">
    <property type="entry name" value="DsbDgamma"/>
    <property type="match status" value="1"/>
</dbReference>
<keyword evidence="2" id="KW-1003">Cell membrane</keyword>
<dbReference type="RefSeq" id="WP_138318512.1">
    <property type="nucleotide sequence ID" value="NZ_VCBC01000003.1"/>
</dbReference>
<feature type="transmembrane region" description="Helical" evidence="7">
    <location>
        <begin position="357"/>
        <end position="377"/>
    </location>
</feature>
<organism evidence="10 11">
    <name type="scientific">Thalassotalea litorea</name>
    <dbReference type="NCBI Taxonomy" id="2020715"/>
    <lineage>
        <taxon>Bacteria</taxon>
        <taxon>Pseudomonadati</taxon>
        <taxon>Pseudomonadota</taxon>
        <taxon>Gammaproteobacteria</taxon>
        <taxon>Alteromonadales</taxon>
        <taxon>Colwelliaceae</taxon>
        <taxon>Thalassotalea</taxon>
    </lineage>
</organism>
<evidence type="ECO:0000256" key="2">
    <source>
        <dbReference type="ARBA" id="ARBA00022475"/>
    </source>
</evidence>